<keyword evidence="3" id="KW-0808">Transferase</keyword>
<accession>A0ABX0HFH3</accession>
<evidence type="ECO:0000256" key="1">
    <source>
        <dbReference type="SAM" id="Phobius"/>
    </source>
</evidence>
<name>A0ABX0HFH3_9BACT</name>
<evidence type="ECO:0000313" key="3">
    <source>
        <dbReference type="EMBL" id="NHE58790.1"/>
    </source>
</evidence>
<sequence>MKNKPLAFQEIEWWTVTFVFLITVLVNILSTGNIHQPYNYGPAAGNFAKVIIPIILFVVFYLMHRVLIPRYRQDSRKGPFIGYSLLIFLVSYVLVTLVAAGTGIIQPPFTPFYFTIMALYLSYLVWVLMIKQVFLPPKMNDYLTYNLLRLCSIFFFVILLLFQFDFLVSQDISVALALFLPASILVILYNYFLIYRKRLRGKKRAALWFNILLILIFPGFLLFAGLMDQEAVLVFLGLGTGLVIQLVALPLSDLAFEKYFGMKDKIENLSHQVDRGSADLRFLKSQINPHFLFNALNTLYGAALMENAEKTSDGIQKLGDMMRFMLHENQLDKIPLRREIEYLRNYLDLQMLRFKKEDNLEISIKLNEEHCEGTIAPMLLIPFVENAFKHGISTKNKSWIRINLRCLAGSVHLDVVNSLHPPKALKDPTDESGIGLDNVRKRLQVLYSDRHDLTIVSNDTEHFVHFSVQID</sequence>
<comment type="caution">
    <text evidence="3">The sequence shown here is derived from an EMBL/GenBank/DDBJ whole genome shotgun (WGS) entry which is preliminary data.</text>
</comment>
<feature type="transmembrane region" description="Helical" evidence="1">
    <location>
        <begin position="50"/>
        <end position="68"/>
    </location>
</feature>
<dbReference type="Proteomes" id="UP000649799">
    <property type="component" value="Unassembled WGS sequence"/>
</dbReference>
<keyword evidence="3" id="KW-0418">Kinase</keyword>
<keyword evidence="4" id="KW-1185">Reference proteome</keyword>
<evidence type="ECO:0000259" key="2">
    <source>
        <dbReference type="Pfam" id="PF06580"/>
    </source>
</evidence>
<dbReference type="SUPFAM" id="SSF55874">
    <property type="entry name" value="ATPase domain of HSP90 chaperone/DNA topoisomerase II/histidine kinase"/>
    <property type="match status" value="1"/>
</dbReference>
<keyword evidence="1" id="KW-1133">Transmembrane helix</keyword>
<feature type="transmembrane region" description="Helical" evidence="1">
    <location>
        <begin position="174"/>
        <end position="193"/>
    </location>
</feature>
<dbReference type="InterPro" id="IPR010559">
    <property type="entry name" value="Sig_transdc_His_kin_internal"/>
</dbReference>
<dbReference type="Pfam" id="PF06580">
    <property type="entry name" value="His_kinase"/>
    <property type="match status" value="1"/>
</dbReference>
<feature type="transmembrane region" description="Helical" evidence="1">
    <location>
        <begin position="12"/>
        <end position="30"/>
    </location>
</feature>
<feature type="transmembrane region" description="Helical" evidence="1">
    <location>
        <begin position="142"/>
        <end position="162"/>
    </location>
</feature>
<dbReference type="RefSeq" id="WP_166149499.1">
    <property type="nucleotide sequence ID" value="NZ_JAANYN010000008.1"/>
</dbReference>
<dbReference type="InterPro" id="IPR036890">
    <property type="entry name" value="HATPase_C_sf"/>
</dbReference>
<feature type="transmembrane region" description="Helical" evidence="1">
    <location>
        <begin position="232"/>
        <end position="256"/>
    </location>
</feature>
<feature type="transmembrane region" description="Helical" evidence="1">
    <location>
        <begin position="111"/>
        <end position="130"/>
    </location>
</feature>
<dbReference type="GO" id="GO:0016301">
    <property type="term" value="F:kinase activity"/>
    <property type="evidence" value="ECO:0007669"/>
    <property type="project" value="UniProtKB-KW"/>
</dbReference>
<dbReference type="PANTHER" id="PTHR34220">
    <property type="entry name" value="SENSOR HISTIDINE KINASE YPDA"/>
    <property type="match status" value="1"/>
</dbReference>
<proteinExistence type="predicted"/>
<feature type="transmembrane region" description="Helical" evidence="1">
    <location>
        <begin position="205"/>
        <end position="226"/>
    </location>
</feature>
<evidence type="ECO:0000313" key="4">
    <source>
        <dbReference type="Proteomes" id="UP000649799"/>
    </source>
</evidence>
<feature type="transmembrane region" description="Helical" evidence="1">
    <location>
        <begin position="80"/>
        <end position="105"/>
    </location>
</feature>
<feature type="domain" description="Signal transduction histidine kinase internal region" evidence="2">
    <location>
        <begin position="278"/>
        <end position="356"/>
    </location>
</feature>
<dbReference type="InterPro" id="IPR050640">
    <property type="entry name" value="Bact_2-comp_sensor_kinase"/>
</dbReference>
<dbReference type="Gene3D" id="3.30.565.10">
    <property type="entry name" value="Histidine kinase-like ATPase, C-terminal domain"/>
    <property type="match status" value="1"/>
</dbReference>
<gene>
    <name evidence="3" type="ORF">G9Q97_18420</name>
</gene>
<protein>
    <submittedName>
        <fullName evidence="3">Histidine kinase</fullName>
    </submittedName>
</protein>
<dbReference type="PANTHER" id="PTHR34220:SF7">
    <property type="entry name" value="SENSOR HISTIDINE KINASE YPDA"/>
    <property type="match status" value="1"/>
</dbReference>
<organism evidence="3 4">
    <name type="scientific">Cyclobacterium plantarum</name>
    <dbReference type="NCBI Taxonomy" id="2716263"/>
    <lineage>
        <taxon>Bacteria</taxon>
        <taxon>Pseudomonadati</taxon>
        <taxon>Bacteroidota</taxon>
        <taxon>Cytophagia</taxon>
        <taxon>Cytophagales</taxon>
        <taxon>Cyclobacteriaceae</taxon>
        <taxon>Cyclobacterium</taxon>
    </lineage>
</organism>
<keyword evidence="1" id="KW-0812">Transmembrane</keyword>
<reference evidence="3 4" key="1">
    <citation type="submission" date="2020-03" db="EMBL/GenBank/DDBJ databases">
        <title>Cyclobacterium plantarum sp. nov., a marine bacterium isolated from a coastal-marine wetland.</title>
        <authorList>
            <person name="Sanchez-Porro C."/>
            <person name="Ventosa A."/>
            <person name="Amoozegar M."/>
        </authorList>
    </citation>
    <scope>NUCLEOTIDE SEQUENCE [LARGE SCALE GENOMIC DNA]</scope>
    <source>
        <strain evidence="3 4">GBPx2</strain>
    </source>
</reference>
<dbReference type="EMBL" id="JAANYN010000008">
    <property type="protein sequence ID" value="NHE58790.1"/>
    <property type="molecule type" value="Genomic_DNA"/>
</dbReference>
<keyword evidence="1" id="KW-0472">Membrane</keyword>